<evidence type="ECO:0000313" key="2">
    <source>
        <dbReference type="EMBL" id="NNH69325.1"/>
    </source>
</evidence>
<gene>
    <name evidence="2" type="ORF">HLB23_05470</name>
</gene>
<dbReference type="CDD" id="cd14797">
    <property type="entry name" value="DUF302"/>
    <property type="match status" value="1"/>
</dbReference>
<dbReference type="Gene3D" id="3.20.80.10">
    <property type="entry name" value="Regulatory factor, effector binding domain"/>
    <property type="match status" value="1"/>
</dbReference>
<dbReference type="InterPro" id="IPR005180">
    <property type="entry name" value="DUF302"/>
</dbReference>
<dbReference type="Pfam" id="PF06445">
    <property type="entry name" value="GyrI-like"/>
    <property type="match status" value="1"/>
</dbReference>
<name>A0A849BYZ2_9NOCA</name>
<dbReference type="Gene3D" id="3.30.310.70">
    <property type="entry name" value="TT1751-like domain"/>
    <property type="match status" value="1"/>
</dbReference>
<accession>A0A849BYZ2</accession>
<reference evidence="2 3" key="1">
    <citation type="submission" date="2020-05" db="EMBL/GenBank/DDBJ databases">
        <title>MicrobeNet Type strains.</title>
        <authorList>
            <person name="Nicholson A.C."/>
        </authorList>
    </citation>
    <scope>NUCLEOTIDE SEQUENCE [LARGE SCALE GENOMIC DNA]</scope>
    <source>
        <strain evidence="2 3">JCM 3224</strain>
    </source>
</reference>
<comment type="caution">
    <text evidence="2">The sequence shown here is derived from an EMBL/GenBank/DDBJ whole genome shotgun (WGS) entry which is preliminary data.</text>
</comment>
<dbReference type="InterPro" id="IPR029442">
    <property type="entry name" value="GyrI-like"/>
</dbReference>
<dbReference type="SUPFAM" id="SSF103247">
    <property type="entry name" value="TT1751-like"/>
    <property type="match status" value="1"/>
</dbReference>
<dbReference type="SMART" id="SM00871">
    <property type="entry name" value="AraC_E_bind"/>
    <property type="match status" value="1"/>
</dbReference>
<dbReference type="PANTHER" id="PTHR38342">
    <property type="entry name" value="SLR5037 PROTEIN"/>
    <property type="match status" value="1"/>
</dbReference>
<evidence type="ECO:0000259" key="1">
    <source>
        <dbReference type="SMART" id="SM00871"/>
    </source>
</evidence>
<dbReference type="AlphaFoldDB" id="A0A849BYZ2"/>
<dbReference type="SUPFAM" id="SSF55136">
    <property type="entry name" value="Probable bacterial effector-binding domain"/>
    <property type="match status" value="1"/>
</dbReference>
<dbReference type="RefSeq" id="WP_084521821.1">
    <property type="nucleotide sequence ID" value="NZ_JABELX010000001.1"/>
</dbReference>
<dbReference type="PANTHER" id="PTHR38342:SF1">
    <property type="entry name" value="SLR5037 PROTEIN"/>
    <property type="match status" value="1"/>
</dbReference>
<dbReference type="InterPro" id="IPR010499">
    <property type="entry name" value="AraC_E-bd"/>
</dbReference>
<dbReference type="EMBL" id="JABELX010000001">
    <property type="protein sequence ID" value="NNH69325.1"/>
    <property type="molecule type" value="Genomic_DNA"/>
</dbReference>
<dbReference type="Pfam" id="PF03625">
    <property type="entry name" value="DUF302"/>
    <property type="match status" value="1"/>
</dbReference>
<keyword evidence="3" id="KW-1185">Reference proteome</keyword>
<proteinExistence type="predicted"/>
<organism evidence="2 3">
    <name type="scientific">Nocardia uniformis</name>
    <dbReference type="NCBI Taxonomy" id="53432"/>
    <lineage>
        <taxon>Bacteria</taxon>
        <taxon>Bacillati</taxon>
        <taxon>Actinomycetota</taxon>
        <taxon>Actinomycetes</taxon>
        <taxon>Mycobacteriales</taxon>
        <taxon>Nocardiaceae</taxon>
        <taxon>Nocardia</taxon>
    </lineage>
</organism>
<dbReference type="Proteomes" id="UP000586827">
    <property type="component" value="Unassembled WGS sequence"/>
</dbReference>
<protein>
    <submittedName>
        <fullName evidence="2">DUF302 domain-containing protein</fullName>
    </submittedName>
</protein>
<sequence length="292" mass="31203">MEYQVNLVRAVPQTVLCLPREIRADRLGTDIAEGMRDLAATAERAGLTTSGAPTITFAEEPGQVGSIVVDFGIPVEPAPRLGPASGAVLVVQPDHLVARTCHRGGYGELDAAYRALQNWMRENGYRSAGPPTEAYLIGPDEVTDPRRLITEIRIPVIPAPGIAVHLDTSFEDAVARTREALQRQGFGVITEIDVRATLQEKLGEHIENYLILGACNPRLAHRALAADPEAGLLLPCNVVVRSVDTGIVVEAADPDVLVDATGVPALRPVAAEARRLLIAALHDLVEYSPATS</sequence>
<dbReference type="InterPro" id="IPR011256">
    <property type="entry name" value="Reg_factor_effector_dom_sf"/>
</dbReference>
<dbReference type="InterPro" id="IPR035923">
    <property type="entry name" value="TT1751-like_sf"/>
</dbReference>
<feature type="domain" description="AraC effector-binding" evidence="1">
    <location>
        <begin position="3"/>
        <end position="157"/>
    </location>
</feature>
<evidence type="ECO:0000313" key="3">
    <source>
        <dbReference type="Proteomes" id="UP000586827"/>
    </source>
</evidence>